<accession>A0A2M9C3C5</accession>
<name>A0A2M9C3C5_9FLAO</name>
<proteinExistence type="predicted"/>
<reference evidence="1 2" key="1">
    <citation type="submission" date="2017-11" db="EMBL/GenBank/DDBJ databases">
        <title>Genomic Encyclopedia of Archaeal and Bacterial Type Strains, Phase II (KMG-II): From Individual Species to Whole Genera.</title>
        <authorList>
            <person name="Goeker M."/>
        </authorList>
    </citation>
    <scope>NUCLEOTIDE SEQUENCE [LARGE SCALE GENOMIC DNA]</scope>
    <source>
        <strain evidence="1 2">DSM 27617</strain>
    </source>
</reference>
<dbReference type="Proteomes" id="UP000228740">
    <property type="component" value="Unassembled WGS sequence"/>
</dbReference>
<evidence type="ECO:0000313" key="1">
    <source>
        <dbReference type="EMBL" id="PJJ64848.1"/>
    </source>
</evidence>
<comment type="caution">
    <text evidence="1">The sequence shown here is derived from an EMBL/GenBank/DDBJ whole genome shotgun (WGS) entry which is preliminary data.</text>
</comment>
<dbReference type="AlphaFoldDB" id="A0A2M9C3C5"/>
<keyword evidence="2" id="KW-1185">Reference proteome</keyword>
<dbReference type="InterPro" id="IPR011604">
    <property type="entry name" value="PDDEXK-like_dom_sf"/>
</dbReference>
<dbReference type="OrthoDB" id="1119698at2"/>
<dbReference type="NCBIfam" id="TIGR04256">
    <property type="entry name" value="GxxExxY"/>
    <property type="match status" value="1"/>
</dbReference>
<dbReference type="InterPro" id="IPR026350">
    <property type="entry name" value="GxxExxY"/>
</dbReference>
<dbReference type="EMBL" id="PGFD01000002">
    <property type="protein sequence ID" value="PJJ64848.1"/>
    <property type="molecule type" value="Genomic_DNA"/>
</dbReference>
<gene>
    <name evidence="1" type="ORF">CLV73_3217</name>
</gene>
<dbReference type="Pfam" id="PF13366">
    <property type="entry name" value="PDDEXK_3"/>
    <property type="match status" value="1"/>
</dbReference>
<evidence type="ECO:0000313" key="2">
    <source>
        <dbReference type="Proteomes" id="UP000228740"/>
    </source>
</evidence>
<protein>
    <submittedName>
        <fullName evidence="1">GxxExxY protein</fullName>
    </submittedName>
</protein>
<sequence length="126" mass="14366">MNENEISKVIFDSGLKVHRQLGAGLLESAYEECLYYELQKSGLLIEKQKPMPLIYDDIKLNIGYRIDLLVERKVVVEIKSVESLNEIHIAQVLTYLKLSNCKLGLLINFNSVLFKNGVKRLINGTI</sequence>
<dbReference type="RefSeq" id="WP_100377816.1">
    <property type="nucleotide sequence ID" value="NZ_PGFD01000002.1"/>
</dbReference>
<organism evidence="1 2">
    <name type="scientific">Chryseobacterium geocarposphaerae</name>
    <dbReference type="NCBI Taxonomy" id="1416776"/>
    <lineage>
        <taxon>Bacteria</taxon>
        <taxon>Pseudomonadati</taxon>
        <taxon>Bacteroidota</taxon>
        <taxon>Flavobacteriia</taxon>
        <taxon>Flavobacteriales</taxon>
        <taxon>Weeksellaceae</taxon>
        <taxon>Chryseobacterium group</taxon>
        <taxon>Chryseobacterium</taxon>
    </lineage>
</organism>
<dbReference type="Gene3D" id="3.90.320.10">
    <property type="match status" value="1"/>
</dbReference>